<dbReference type="Proteomes" id="UP000290870">
    <property type="component" value="Unassembled WGS sequence"/>
</dbReference>
<protein>
    <submittedName>
        <fullName evidence="1">Uncharacterized protein</fullName>
    </submittedName>
</protein>
<evidence type="ECO:0000313" key="1">
    <source>
        <dbReference type="EMBL" id="RXJ85092.1"/>
    </source>
</evidence>
<accession>A0A4Q0ZG80</accession>
<sequence>MKKIVLILIVFISFLYSEETDFTGFNERQVVLDKIKDVIKKEELVVKAYERYILDTKSLPESIDDLLTSDYLGTDFFDTYDTDNFSLIDFSDGKLTYALKETLTQDEKIKEIYESNTFRDRTFFKDSSIFFLIEDDFAKHLNYLILEQNKSPIISCEDSSSKKYCLRDTNHIYIYSSDTVKDDSTLLMYYHQDKFKSGPIMITKDISLHSNKEFTYLRKGTIMYDSDATKYIKTPTSIQVLK</sequence>
<proteinExistence type="predicted"/>
<name>A0A4Q0ZG80_9BACT</name>
<gene>
    <name evidence="1" type="ORF">CRU90_03810</name>
</gene>
<evidence type="ECO:0000313" key="2">
    <source>
        <dbReference type="Proteomes" id="UP000290870"/>
    </source>
</evidence>
<organism evidence="1 2">
    <name type="scientific">Arcobacter cloacae</name>
    <dbReference type="NCBI Taxonomy" id="1054034"/>
    <lineage>
        <taxon>Bacteria</taxon>
        <taxon>Pseudomonadati</taxon>
        <taxon>Campylobacterota</taxon>
        <taxon>Epsilonproteobacteria</taxon>
        <taxon>Campylobacterales</taxon>
        <taxon>Arcobacteraceae</taxon>
        <taxon>Arcobacter</taxon>
    </lineage>
</organism>
<comment type="caution">
    <text evidence="1">The sequence shown here is derived from an EMBL/GenBank/DDBJ whole genome shotgun (WGS) entry which is preliminary data.</text>
</comment>
<dbReference type="RefSeq" id="WP_128985954.1">
    <property type="nucleotide sequence ID" value="NZ_PDJZ01000003.1"/>
</dbReference>
<dbReference type="OrthoDB" id="5343751at2"/>
<reference evidence="1 2" key="1">
    <citation type="submission" date="2017-10" db="EMBL/GenBank/DDBJ databases">
        <title>Genomics of the genus Arcobacter.</title>
        <authorList>
            <person name="Perez-Cataluna A."/>
            <person name="Figueras M.J."/>
        </authorList>
    </citation>
    <scope>NUCLEOTIDE SEQUENCE [LARGE SCALE GENOMIC DNA]</scope>
    <source>
        <strain evidence="1 2">F26</strain>
    </source>
</reference>
<dbReference type="EMBL" id="PDJZ01000003">
    <property type="protein sequence ID" value="RXJ85092.1"/>
    <property type="molecule type" value="Genomic_DNA"/>
</dbReference>
<dbReference type="AlphaFoldDB" id="A0A4Q0ZG80"/>